<dbReference type="FunFam" id="3.30.70.270:FF:000001">
    <property type="entry name" value="Diguanylate cyclase domain protein"/>
    <property type="match status" value="1"/>
</dbReference>
<feature type="transmembrane region" description="Helical" evidence="3">
    <location>
        <begin position="81"/>
        <end position="105"/>
    </location>
</feature>
<reference evidence="5 6" key="1">
    <citation type="journal article" date="2011" name="Int. J. Syst. Evol. Microbiol.">
        <title>Description of Undibacterium oligocarboniphilum sp. nov., isolated from purified water, and Undibacterium pigrum strain CCUG 49012 as the type strain of Undibacterium parvum sp. nov., and emended descriptions of the genus Undibacterium and the species Undibacterium pigrum.</title>
        <authorList>
            <person name="Eder W."/>
            <person name="Wanner G."/>
            <person name="Ludwig W."/>
            <person name="Busse H.J."/>
            <person name="Ziemke-Kageler F."/>
            <person name="Lang E."/>
        </authorList>
    </citation>
    <scope>NUCLEOTIDE SEQUENCE [LARGE SCALE GENOMIC DNA]</scope>
    <source>
        <strain evidence="5 6">DSM 23061</strain>
    </source>
</reference>
<evidence type="ECO:0000256" key="2">
    <source>
        <dbReference type="ARBA" id="ARBA00034247"/>
    </source>
</evidence>
<accession>A0A3Q9BPN5</accession>
<dbReference type="GO" id="GO:0043709">
    <property type="term" value="P:cell adhesion involved in single-species biofilm formation"/>
    <property type="evidence" value="ECO:0007669"/>
    <property type="project" value="TreeGrafter"/>
</dbReference>
<dbReference type="AlphaFoldDB" id="A0A3Q9BPN5"/>
<dbReference type="Gene3D" id="3.30.70.270">
    <property type="match status" value="1"/>
</dbReference>
<evidence type="ECO:0000256" key="3">
    <source>
        <dbReference type="SAM" id="Phobius"/>
    </source>
</evidence>
<feature type="transmembrane region" description="Helical" evidence="3">
    <location>
        <begin position="50"/>
        <end position="69"/>
    </location>
</feature>
<dbReference type="EC" id="2.7.7.65" evidence="1"/>
<dbReference type="EMBL" id="CP034464">
    <property type="protein sequence ID" value="AZP11628.1"/>
    <property type="molecule type" value="Genomic_DNA"/>
</dbReference>
<dbReference type="InterPro" id="IPR050469">
    <property type="entry name" value="Diguanylate_Cyclase"/>
</dbReference>
<dbReference type="InterPro" id="IPR043128">
    <property type="entry name" value="Rev_trsase/Diguanyl_cyclase"/>
</dbReference>
<dbReference type="GO" id="GO:0005886">
    <property type="term" value="C:plasma membrane"/>
    <property type="evidence" value="ECO:0007669"/>
    <property type="project" value="TreeGrafter"/>
</dbReference>
<gene>
    <name evidence="5" type="ORF">EJN92_06225</name>
</gene>
<name>A0A3Q9BPN5_9BURK</name>
<keyword evidence="3" id="KW-1133">Transmembrane helix</keyword>
<dbReference type="GO" id="GO:0052621">
    <property type="term" value="F:diguanylate cyclase activity"/>
    <property type="evidence" value="ECO:0007669"/>
    <property type="project" value="UniProtKB-EC"/>
</dbReference>
<dbReference type="InterPro" id="IPR000160">
    <property type="entry name" value="GGDEF_dom"/>
</dbReference>
<dbReference type="Pfam" id="PF00990">
    <property type="entry name" value="GGDEF"/>
    <property type="match status" value="1"/>
</dbReference>
<comment type="catalytic activity">
    <reaction evidence="2">
        <text>2 GTP = 3',3'-c-di-GMP + 2 diphosphate</text>
        <dbReference type="Rhea" id="RHEA:24898"/>
        <dbReference type="ChEBI" id="CHEBI:33019"/>
        <dbReference type="ChEBI" id="CHEBI:37565"/>
        <dbReference type="ChEBI" id="CHEBI:58805"/>
        <dbReference type="EC" id="2.7.7.65"/>
    </reaction>
</comment>
<evidence type="ECO:0000313" key="5">
    <source>
        <dbReference type="EMBL" id="AZP11628.1"/>
    </source>
</evidence>
<dbReference type="SMART" id="SM00267">
    <property type="entry name" value="GGDEF"/>
    <property type="match status" value="1"/>
</dbReference>
<feature type="transmembrane region" description="Helical" evidence="3">
    <location>
        <begin position="205"/>
        <end position="222"/>
    </location>
</feature>
<feature type="transmembrane region" description="Helical" evidence="3">
    <location>
        <begin position="173"/>
        <end position="193"/>
    </location>
</feature>
<evidence type="ECO:0000259" key="4">
    <source>
        <dbReference type="PROSITE" id="PS50887"/>
    </source>
</evidence>
<sequence>MKQIKLPVHSSYDPASNDEAHAFDAANSEHRLGGSLWQALTEAGRHQPSVFLYALYLLSLILLKFDYNGHQLSFLWTKQEWSLYGMLALMVGFSCSCLLVASHFLQLQRPPLAVSQVVQVLSNIGLSIVLVYVALGRDRAAANVGLFLLALWLGYRVLIALRCIASLGAIARYFFLATLASFVVAGVCAVVALNHLPLNAATYQALELALIAELTFLGLALAQQARRHQFAGARAMHLACHDSLTGLHNRRAFLDMAKPLWSNAQRKQRPLSMIMIDLDHFKRINDQHGHDAGDRALQASAELIEQACRAGDLLSRWGGEEFLILLPETDMDQACLFAERVRASLEALGLPVESKSIMLTASFGVAGSVDKDSLEDLIKAADLRLYDAKTQGRNRISSEHCLFYNSVLQA</sequence>
<evidence type="ECO:0000256" key="1">
    <source>
        <dbReference type="ARBA" id="ARBA00012528"/>
    </source>
</evidence>
<evidence type="ECO:0000313" key="6">
    <source>
        <dbReference type="Proteomes" id="UP000275663"/>
    </source>
</evidence>
<feature type="transmembrane region" description="Helical" evidence="3">
    <location>
        <begin position="141"/>
        <end position="161"/>
    </location>
</feature>
<keyword evidence="3" id="KW-0472">Membrane</keyword>
<keyword evidence="3" id="KW-0812">Transmembrane</keyword>
<feature type="domain" description="GGDEF" evidence="4">
    <location>
        <begin position="269"/>
        <end position="401"/>
    </location>
</feature>
<dbReference type="PROSITE" id="PS50887">
    <property type="entry name" value="GGDEF"/>
    <property type="match status" value="1"/>
</dbReference>
<dbReference type="NCBIfam" id="TIGR00254">
    <property type="entry name" value="GGDEF"/>
    <property type="match status" value="1"/>
</dbReference>
<dbReference type="KEGG" id="upv:EJN92_06225"/>
<dbReference type="SUPFAM" id="SSF55073">
    <property type="entry name" value="Nucleotide cyclase"/>
    <property type="match status" value="1"/>
</dbReference>
<dbReference type="OrthoDB" id="9813903at2"/>
<dbReference type="CDD" id="cd01949">
    <property type="entry name" value="GGDEF"/>
    <property type="match status" value="1"/>
</dbReference>
<protein>
    <recommendedName>
        <fullName evidence="1">diguanylate cyclase</fullName>
        <ecNumber evidence="1">2.7.7.65</ecNumber>
    </recommendedName>
</protein>
<dbReference type="Proteomes" id="UP000275663">
    <property type="component" value="Chromosome"/>
</dbReference>
<keyword evidence="6" id="KW-1185">Reference proteome</keyword>
<dbReference type="PANTHER" id="PTHR45138">
    <property type="entry name" value="REGULATORY COMPONENTS OF SENSORY TRANSDUCTION SYSTEM"/>
    <property type="match status" value="1"/>
</dbReference>
<dbReference type="RefSeq" id="WP_126127013.1">
    <property type="nucleotide sequence ID" value="NZ_CP034464.1"/>
</dbReference>
<dbReference type="PANTHER" id="PTHR45138:SF9">
    <property type="entry name" value="DIGUANYLATE CYCLASE DGCM-RELATED"/>
    <property type="match status" value="1"/>
</dbReference>
<dbReference type="InterPro" id="IPR029787">
    <property type="entry name" value="Nucleotide_cyclase"/>
</dbReference>
<feature type="transmembrane region" description="Helical" evidence="3">
    <location>
        <begin position="117"/>
        <end position="135"/>
    </location>
</feature>
<organism evidence="5 6">
    <name type="scientific">Undibacterium parvum</name>
    <dbReference type="NCBI Taxonomy" id="401471"/>
    <lineage>
        <taxon>Bacteria</taxon>
        <taxon>Pseudomonadati</taxon>
        <taxon>Pseudomonadota</taxon>
        <taxon>Betaproteobacteria</taxon>
        <taxon>Burkholderiales</taxon>
        <taxon>Oxalobacteraceae</taxon>
        <taxon>Undibacterium</taxon>
    </lineage>
</organism>
<proteinExistence type="predicted"/>
<dbReference type="GO" id="GO:1902201">
    <property type="term" value="P:negative regulation of bacterial-type flagellum-dependent cell motility"/>
    <property type="evidence" value="ECO:0007669"/>
    <property type="project" value="TreeGrafter"/>
</dbReference>
<dbReference type="InterPro" id="IPR011623">
    <property type="entry name" value="7TMR_DISM_rcpt_extracell_dom1"/>
</dbReference>
<dbReference type="Pfam" id="PF07695">
    <property type="entry name" value="7TMR-DISM_7TM"/>
    <property type="match status" value="1"/>
</dbReference>